<evidence type="ECO:0008006" key="5">
    <source>
        <dbReference type="Google" id="ProtNLM"/>
    </source>
</evidence>
<protein>
    <recommendedName>
        <fullName evidence="5">DUF1640 domain-containing protein</fullName>
    </recommendedName>
</protein>
<evidence type="ECO:0000256" key="2">
    <source>
        <dbReference type="SAM" id="Phobius"/>
    </source>
</evidence>
<name>A0A1N6UHD9_9PSED</name>
<evidence type="ECO:0000313" key="3">
    <source>
        <dbReference type="EMBL" id="SIQ64972.1"/>
    </source>
</evidence>
<evidence type="ECO:0000256" key="1">
    <source>
        <dbReference type="SAM" id="MobiDB-lite"/>
    </source>
</evidence>
<feature type="compositionally biased region" description="Basic and acidic residues" evidence="1">
    <location>
        <begin position="9"/>
        <end position="18"/>
    </location>
</feature>
<sequence>MSSNVVELDWTRGQKKNDTSGTNPPTGGDDLEKRVEALEKAVPDIRERLVRIETKLEAIDKHGATKTDIEAVLTRIEATGTKIETMGRTMIQWSIGTALVLTGIAFTAARVIPGG</sequence>
<feature type="transmembrane region" description="Helical" evidence="2">
    <location>
        <begin position="91"/>
        <end position="112"/>
    </location>
</feature>
<gene>
    <name evidence="3" type="ORF">SAMN05421672_108146</name>
</gene>
<keyword evidence="2" id="KW-0472">Membrane</keyword>
<feature type="region of interest" description="Disordered" evidence="1">
    <location>
        <begin position="1"/>
        <end position="31"/>
    </location>
</feature>
<dbReference type="RefSeq" id="WP_052199792.1">
    <property type="nucleotide sequence ID" value="NZ_FTMC01000008.1"/>
</dbReference>
<proteinExistence type="predicted"/>
<evidence type="ECO:0000313" key="4">
    <source>
        <dbReference type="Proteomes" id="UP000186079"/>
    </source>
</evidence>
<reference evidence="3 4" key="1">
    <citation type="submission" date="2017-01" db="EMBL/GenBank/DDBJ databases">
        <authorList>
            <person name="Mah S.A."/>
            <person name="Swanson W.J."/>
            <person name="Moy G.W."/>
            <person name="Vacquier V.D."/>
        </authorList>
    </citation>
    <scope>NUCLEOTIDE SEQUENCE [LARGE SCALE GENOMIC DNA]</scope>
    <source>
        <strain evidence="3 4">ATCC 29606</strain>
    </source>
</reference>
<dbReference type="AlphaFoldDB" id="A0A1N6UHD9"/>
<organism evidence="3 4">
    <name type="scientific">Pseudomonas flexibilis</name>
    <dbReference type="NCBI Taxonomy" id="706570"/>
    <lineage>
        <taxon>Bacteria</taxon>
        <taxon>Pseudomonadati</taxon>
        <taxon>Pseudomonadota</taxon>
        <taxon>Gammaproteobacteria</taxon>
        <taxon>Pseudomonadales</taxon>
        <taxon>Pseudomonadaceae</taxon>
        <taxon>Pseudomonas</taxon>
    </lineage>
</organism>
<dbReference type="EMBL" id="FTMC01000008">
    <property type="protein sequence ID" value="SIQ64972.1"/>
    <property type="molecule type" value="Genomic_DNA"/>
</dbReference>
<keyword evidence="2" id="KW-1133">Transmembrane helix</keyword>
<keyword evidence="2" id="KW-0812">Transmembrane</keyword>
<accession>A0A1N6UHD9</accession>
<dbReference type="Proteomes" id="UP000186079">
    <property type="component" value="Unassembled WGS sequence"/>
</dbReference>